<feature type="binding site" evidence="8">
    <location>
        <position position="428"/>
    </location>
    <ligand>
        <name>GTP</name>
        <dbReference type="ChEBI" id="CHEBI:37565"/>
    </ligand>
</feature>
<feature type="binding site" evidence="8">
    <location>
        <position position="91"/>
    </location>
    <ligand>
        <name>substrate</name>
    </ligand>
</feature>
<feature type="binding site" evidence="8">
    <location>
        <position position="397"/>
    </location>
    <ligand>
        <name>GTP</name>
        <dbReference type="ChEBI" id="CHEBI:37565"/>
    </ligand>
</feature>
<evidence type="ECO:0000256" key="8">
    <source>
        <dbReference type="HAMAP-Rule" id="MF_00452"/>
    </source>
</evidence>
<reference evidence="11" key="1">
    <citation type="submission" date="2022-09" db="EMBL/GenBank/DDBJ databases">
        <title>Actin cytoskeleton and complex cell architecture in an #Asgard archaeon.</title>
        <authorList>
            <person name="Ponce Toledo R.I."/>
            <person name="Schleper C."/>
            <person name="Rodrigues Oliveira T."/>
            <person name="Wollweber F."/>
            <person name="Xu J."/>
            <person name="Rittmann S."/>
            <person name="Klingl A."/>
            <person name="Pilhofer M."/>
        </authorList>
    </citation>
    <scope>NUCLEOTIDE SEQUENCE</scope>
    <source>
        <strain evidence="11">B-35</strain>
    </source>
</reference>
<evidence type="ECO:0000256" key="2">
    <source>
        <dbReference type="ARBA" id="ARBA00022723"/>
    </source>
</evidence>
<evidence type="ECO:0000313" key="11">
    <source>
        <dbReference type="EMBL" id="UYP47822.1"/>
    </source>
</evidence>
<feature type="binding site" evidence="8">
    <location>
        <position position="296"/>
    </location>
    <ligand>
        <name>Mn(2+)</name>
        <dbReference type="ChEBI" id="CHEBI:29035"/>
    </ligand>
</feature>
<dbReference type="Gene3D" id="3.90.228.20">
    <property type="match status" value="1"/>
</dbReference>
<comment type="function">
    <text evidence="8">Catalyzes the conversion of oxaloacetate (OAA) to phosphoenolpyruvate (PEP), the rate-limiting step in the metabolic pathway that produces glucose from lactate and other precursors derived from the citric acid cycle.</text>
</comment>
<comment type="pathway">
    <text evidence="8">Carbohydrate biosynthesis; gluconeogenesis.</text>
</comment>
<dbReference type="NCBIfam" id="NF003253">
    <property type="entry name" value="PRK04210.1"/>
    <property type="match status" value="1"/>
</dbReference>
<keyword evidence="6 8" id="KW-0464">Manganese</keyword>
<evidence type="ECO:0000256" key="1">
    <source>
        <dbReference type="ARBA" id="ARBA00005796"/>
    </source>
</evidence>
<evidence type="ECO:0000256" key="6">
    <source>
        <dbReference type="ARBA" id="ARBA00023211"/>
    </source>
</evidence>
<dbReference type="EMBL" id="CP104013">
    <property type="protein sequence ID" value="UYP47822.1"/>
    <property type="molecule type" value="Genomic_DNA"/>
</dbReference>
<feature type="binding site" evidence="8">
    <location>
        <position position="235"/>
    </location>
    <ligand>
        <name>Mn(2+)</name>
        <dbReference type="ChEBI" id="CHEBI:29035"/>
    </ligand>
</feature>
<dbReference type="InterPro" id="IPR018091">
    <property type="entry name" value="PEP_carboxykin_GTP_CS"/>
</dbReference>
<feature type="domain" description="Phosphoenolpyruvate carboxykinase C-terminal P-loop" evidence="9">
    <location>
        <begin position="250"/>
        <end position="612"/>
    </location>
</feature>
<keyword evidence="4 8" id="KW-0210">Decarboxylase</keyword>
<proteinExistence type="inferred from homology"/>
<evidence type="ECO:0000256" key="5">
    <source>
        <dbReference type="ARBA" id="ARBA00023134"/>
    </source>
</evidence>
<feature type="active site" evidence="8">
    <location>
        <position position="279"/>
    </location>
</feature>
<keyword evidence="3 8" id="KW-0547">Nucleotide-binding</keyword>
<dbReference type="InterPro" id="IPR035078">
    <property type="entry name" value="PEP_carboxykinase_GTP_N"/>
</dbReference>
<comment type="cofactor">
    <cofactor evidence="8">
        <name>Mn(2+)</name>
        <dbReference type="ChEBI" id="CHEBI:29035"/>
    </cofactor>
    <text evidence="8">Binds 1 Mn(2+) ion per subunit.</text>
</comment>
<evidence type="ECO:0000259" key="9">
    <source>
        <dbReference type="Pfam" id="PF00821"/>
    </source>
</evidence>
<dbReference type="Pfam" id="PF17297">
    <property type="entry name" value="PEPCK_N"/>
    <property type="match status" value="1"/>
</dbReference>
<dbReference type="SUPFAM" id="SSF68923">
    <property type="entry name" value="PEP carboxykinase N-terminal domain"/>
    <property type="match status" value="1"/>
</dbReference>
<evidence type="ECO:0000313" key="12">
    <source>
        <dbReference type="Proteomes" id="UP001208689"/>
    </source>
</evidence>
<evidence type="ECO:0000256" key="3">
    <source>
        <dbReference type="ARBA" id="ARBA00022741"/>
    </source>
</evidence>
<dbReference type="Gene3D" id="3.40.449.10">
    <property type="entry name" value="Phosphoenolpyruvate Carboxykinase, domain 1"/>
    <property type="match status" value="1"/>
</dbReference>
<dbReference type="HAMAP" id="MF_00452">
    <property type="entry name" value="PEPCK_GTP"/>
    <property type="match status" value="1"/>
</dbReference>
<dbReference type="PANTHER" id="PTHR11561">
    <property type="entry name" value="PHOSPHOENOLPYRUVATE CARBOXYKINASE"/>
    <property type="match status" value="1"/>
</dbReference>
<dbReference type="EC" id="4.1.1.32" evidence="8"/>
<dbReference type="Gene3D" id="2.170.8.10">
    <property type="entry name" value="Phosphoenolpyruvate Carboxykinase, domain 2"/>
    <property type="match status" value="1"/>
</dbReference>
<keyword evidence="5 8" id="KW-0342">GTP-binding</keyword>
<dbReference type="SUPFAM" id="SSF53795">
    <property type="entry name" value="PEP carboxykinase-like"/>
    <property type="match status" value="1"/>
</dbReference>
<accession>A0ABY6HWC6</accession>
<dbReference type="GO" id="GO:0004613">
    <property type="term" value="F:phosphoenolpyruvate carboxykinase (GTP) activity"/>
    <property type="evidence" value="ECO:0007669"/>
    <property type="project" value="UniProtKB-EC"/>
</dbReference>
<dbReference type="InterPro" id="IPR035077">
    <property type="entry name" value="PEP_carboxykinase_GTP_C"/>
</dbReference>
<feature type="binding site" evidence="8">
    <location>
        <begin position="278"/>
        <end position="283"/>
    </location>
    <ligand>
        <name>GTP</name>
        <dbReference type="ChEBI" id="CHEBI:37565"/>
    </ligand>
</feature>
<evidence type="ECO:0000259" key="10">
    <source>
        <dbReference type="Pfam" id="PF17297"/>
    </source>
</evidence>
<comment type="catalytic activity">
    <reaction evidence="8">
        <text>oxaloacetate + GTP = phosphoenolpyruvate + GDP + CO2</text>
        <dbReference type="Rhea" id="RHEA:10388"/>
        <dbReference type="ChEBI" id="CHEBI:16452"/>
        <dbReference type="ChEBI" id="CHEBI:16526"/>
        <dbReference type="ChEBI" id="CHEBI:37565"/>
        <dbReference type="ChEBI" id="CHEBI:58189"/>
        <dbReference type="ChEBI" id="CHEBI:58702"/>
        <dbReference type="EC" id="4.1.1.32"/>
    </reaction>
</comment>
<comment type="similarity">
    <text evidence="1 8">Belongs to the phosphoenolpyruvate carboxykinase [GTP] family.</text>
</comment>
<evidence type="ECO:0000256" key="4">
    <source>
        <dbReference type="ARBA" id="ARBA00022793"/>
    </source>
</evidence>
<dbReference type="PANTHER" id="PTHR11561:SF0">
    <property type="entry name" value="PHOSPHOENOLPYRUVATE CARBOXYKINASE [GTP]-RELATED"/>
    <property type="match status" value="1"/>
</dbReference>
<dbReference type="PIRSF" id="PIRSF001348">
    <property type="entry name" value="PEP_carboxykinase_GTP"/>
    <property type="match status" value="1"/>
</dbReference>
<feature type="binding site" evidence="8">
    <location>
        <begin position="226"/>
        <end position="228"/>
    </location>
    <ligand>
        <name>substrate</name>
    </ligand>
</feature>
<comment type="subcellular location">
    <subcellularLocation>
        <location evidence="8">Cytoplasm</location>
    </subcellularLocation>
</comment>
<dbReference type="PROSITE" id="PS00505">
    <property type="entry name" value="PEPCK_GTP"/>
    <property type="match status" value="1"/>
</dbReference>
<keyword evidence="2 8" id="KW-0479">Metal-binding</keyword>
<dbReference type="Proteomes" id="UP001208689">
    <property type="component" value="Chromosome"/>
</dbReference>
<keyword evidence="12" id="KW-1185">Reference proteome</keyword>
<feature type="domain" description="Phosphoenolpyruvate carboxykinase GTP-utilising N-terminal" evidence="10">
    <location>
        <begin position="31"/>
        <end position="245"/>
    </location>
</feature>
<keyword evidence="8" id="KW-0963">Cytoplasm</keyword>
<dbReference type="InterPro" id="IPR008209">
    <property type="entry name" value="PEP_carboxykinase_GTP"/>
</dbReference>
<feature type="binding site" evidence="8">
    <location>
        <begin position="395"/>
        <end position="397"/>
    </location>
    <ligand>
        <name>substrate</name>
    </ligand>
</feature>
<protein>
    <recommendedName>
        <fullName evidence="8">Phosphoenolpyruvate carboxykinase [GTP]</fullName>
        <shortName evidence="8">PEP carboxykinase</shortName>
        <shortName evidence="8">PEPCK</shortName>
        <ecNumber evidence="8">4.1.1.32</ecNumber>
    </recommendedName>
    <alternativeName>
        <fullName evidence="8">GTP-dependent phosphoenolpyruvate carboxykinase</fullName>
        <shortName evidence="8">GTP-PEPCK</shortName>
    </alternativeName>
</protein>
<dbReference type="InterPro" id="IPR013035">
    <property type="entry name" value="PEP_carboxykinase_C"/>
</dbReference>
<organism evidence="11 12">
    <name type="scientific">Candidatus Lokiarchaeum ossiferum</name>
    <dbReference type="NCBI Taxonomy" id="2951803"/>
    <lineage>
        <taxon>Archaea</taxon>
        <taxon>Promethearchaeati</taxon>
        <taxon>Promethearchaeota</taxon>
        <taxon>Promethearchaeia</taxon>
        <taxon>Promethearchaeales</taxon>
        <taxon>Promethearchaeaceae</taxon>
        <taxon>Candidatus Lokiarchaeum</taxon>
    </lineage>
</organism>
<gene>
    <name evidence="8" type="primary">pckG</name>
    <name evidence="11" type="ORF">NEF87_004107</name>
</gene>
<feature type="binding site" evidence="8">
    <location>
        <position position="277"/>
    </location>
    <ligand>
        <name>substrate</name>
    </ligand>
</feature>
<evidence type="ECO:0000256" key="7">
    <source>
        <dbReference type="ARBA" id="ARBA00023239"/>
    </source>
</evidence>
<comment type="caution">
    <text evidence="8">Lacks conserved residue(s) required for the propagation of feature annotation.</text>
</comment>
<dbReference type="InterPro" id="IPR008210">
    <property type="entry name" value="PEP_carboxykinase_N"/>
</dbReference>
<keyword evidence="8" id="KW-0312">Gluconeogenesis</keyword>
<dbReference type="Pfam" id="PF00821">
    <property type="entry name" value="PEPCK_GTP"/>
    <property type="match status" value="1"/>
</dbReference>
<sequence>MNLPMYTDYLITDADKAKITALDNPKVTKVIDEAIQLMNPKEVIVINDDPKDIARARQLALDMNEEKKLAIRGHSIHYDGFISATNHDQARDKSHTAVLLPKGQKLSRGLNVVEREAGLKEVLGIMNGVMRGKTMIVRFFCLGPTNSRFSLSALQITDSSYVSHSEDLLYRQGYEQFKKLANKDDFFYFYHSAGELNERGNTKNIDKRRIYIDPIANRVYSVNNQYAGNSLACKKLALRLAINKANNEDWLAEHMFISAFSPIDGNRKTYFAGAYPSACGKTSTAMIPGGSIVGDDIAYLREGPDGEMRGANVEHGIFGIIRDVNEKDDPEIFKAITEPKEVIFSNILTTDLGETYWEGMGKKIQYPDTGINFSGNWTKGNRDAEGVEIPLSHPNARFTLKINELVNCDEKLHDPAGVEISAILYGGRDSDTTVPVVESLSWAHGVFIGATIESETTAATIGKSGVRKSSPMANMDFVIVPLGKYLSNHIKFGNKLKKLPKVFATNYFLKSDEGEYLNSKLDKKIWVLWAEGRIHGDFGAISTPIGNIPEFDDLHMLFDKVFHKDYTKEEYINQFSIYTKSYLEKFARMEALFKDEENMPPEFWEIMESQKKNTLALQEEKGEIISPFDL</sequence>
<name>A0ABY6HWC6_9ARCH</name>
<feature type="binding site" evidence="8">
    <location>
        <position position="254"/>
    </location>
    <ligand>
        <name>Mn(2+)</name>
        <dbReference type="ChEBI" id="CHEBI:29035"/>
    </ligand>
</feature>
<keyword evidence="7 8" id="KW-0456">Lyase</keyword>